<reference evidence="1" key="1">
    <citation type="submission" date="2022-01" db="EMBL/GenBank/DDBJ databases">
        <title>Gillisia lutea sp. nov., isolated from marine plastic residues from the Malvarosa beach (Valencia, Spain).</title>
        <authorList>
            <person name="Vidal-Verdu A."/>
            <person name="Molina-Menor E."/>
            <person name="Satari L."/>
            <person name="Pascual J."/>
            <person name="Pereto J."/>
            <person name="Porcar M."/>
        </authorList>
    </citation>
    <scope>NUCLEOTIDE SEQUENCE</scope>
    <source>
        <strain evidence="1">M10.2A</strain>
    </source>
</reference>
<evidence type="ECO:0000313" key="1">
    <source>
        <dbReference type="EMBL" id="MCF4101906.1"/>
    </source>
</evidence>
<dbReference type="RefSeq" id="WP_236134057.1">
    <property type="nucleotide sequence ID" value="NZ_JAKGTH010000009.1"/>
</dbReference>
<sequence length="167" mass="19759">MMKYSSVVINLMLGVCLLFLIQSCKDQKGPGIENEEVTSNSDRETEIRSTIEDLYTVYTKSDLKWVDFYNAEYELASDDGKVYKKYADSLRIEWEDIYSRYDVVLRERGEPIIDLSGDQAFHYNSFDELFINKTTKDTIENIGTWIVLWKRQKDKSWKIEFETYHAQ</sequence>
<evidence type="ECO:0008006" key="3">
    <source>
        <dbReference type="Google" id="ProtNLM"/>
    </source>
</evidence>
<gene>
    <name evidence="1" type="ORF">L1I30_09525</name>
</gene>
<proteinExistence type="predicted"/>
<comment type="caution">
    <text evidence="1">The sequence shown here is derived from an EMBL/GenBank/DDBJ whole genome shotgun (WGS) entry which is preliminary data.</text>
</comment>
<accession>A0ABS9EGC1</accession>
<evidence type="ECO:0000313" key="2">
    <source>
        <dbReference type="Proteomes" id="UP001179363"/>
    </source>
</evidence>
<keyword evidence="2" id="KW-1185">Reference proteome</keyword>
<dbReference type="EMBL" id="JAKGTH010000009">
    <property type="protein sequence ID" value="MCF4101906.1"/>
    <property type="molecule type" value="Genomic_DNA"/>
</dbReference>
<dbReference type="PROSITE" id="PS51257">
    <property type="entry name" value="PROKAR_LIPOPROTEIN"/>
    <property type="match status" value="1"/>
</dbReference>
<organism evidence="1 2">
    <name type="scientific">Gillisia lutea</name>
    <dbReference type="NCBI Taxonomy" id="2909668"/>
    <lineage>
        <taxon>Bacteria</taxon>
        <taxon>Pseudomonadati</taxon>
        <taxon>Bacteroidota</taxon>
        <taxon>Flavobacteriia</taxon>
        <taxon>Flavobacteriales</taxon>
        <taxon>Flavobacteriaceae</taxon>
        <taxon>Gillisia</taxon>
    </lineage>
</organism>
<protein>
    <recommendedName>
        <fullName evidence="3">DUF4440 domain-containing protein</fullName>
    </recommendedName>
</protein>
<dbReference type="Proteomes" id="UP001179363">
    <property type="component" value="Unassembled WGS sequence"/>
</dbReference>
<name>A0ABS9EGC1_9FLAO</name>
<dbReference type="Gene3D" id="3.10.450.50">
    <property type="match status" value="1"/>
</dbReference>